<proteinExistence type="predicted"/>
<accession>A0ABW0V722</accession>
<reference evidence="2" key="1">
    <citation type="journal article" date="2019" name="Int. J. Syst. Evol. Microbiol.">
        <title>The Global Catalogue of Microorganisms (GCM) 10K type strain sequencing project: providing services to taxonomists for standard genome sequencing and annotation.</title>
        <authorList>
            <consortium name="The Broad Institute Genomics Platform"/>
            <consortium name="The Broad Institute Genome Sequencing Center for Infectious Disease"/>
            <person name="Wu L."/>
            <person name="Ma J."/>
        </authorList>
    </citation>
    <scope>NUCLEOTIDE SEQUENCE [LARGE SCALE GENOMIC DNA]</scope>
    <source>
        <strain evidence="2">CGMCC 4.1622</strain>
    </source>
</reference>
<evidence type="ECO:0000313" key="2">
    <source>
        <dbReference type="Proteomes" id="UP001596066"/>
    </source>
</evidence>
<gene>
    <name evidence="1" type="ORF">ACFPZF_09925</name>
</gene>
<protein>
    <submittedName>
        <fullName evidence="1">Uncharacterized protein</fullName>
    </submittedName>
</protein>
<dbReference type="EMBL" id="JBHSOC010000013">
    <property type="protein sequence ID" value="MFC5641670.1"/>
    <property type="molecule type" value="Genomic_DNA"/>
</dbReference>
<comment type="caution">
    <text evidence="1">The sequence shown here is derived from an EMBL/GenBank/DDBJ whole genome shotgun (WGS) entry which is preliminary data.</text>
</comment>
<dbReference type="RefSeq" id="WP_346146386.1">
    <property type="nucleotide sequence ID" value="NZ_BAAAUA010000027.1"/>
</dbReference>
<dbReference type="Proteomes" id="UP001596066">
    <property type="component" value="Unassembled WGS sequence"/>
</dbReference>
<evidence type="ECO:0000313" key="1">
    <source>
        <dbReference type="EMBL" id="MFC5641670.1"/>
    </source>
</evidence>
<keyword evidence="2" id="KW-1185">Reference proteome</keyword>
<name>A0ABW0V722_9ACTN</name>
<organism evidence="1 2">
    <name type="scientific">Kitasatospora cinereorecta</name>
    <dbReference type="NCBI Taxonomy" id="285560"/>
    <lineage>
        <taxon>Bacteria</taxon>
        <taxon>Bacillati</taxon>
        <taxon>Actinomycetota</taxon>
        <taxon>Actinomycetes</taxon>
        <taxon>Kitasatosporales</taxon>
        <taxon>Streptomycetaceae</taxon>
        <taxon>Kitasatospora</taxon>
    </lineage>
</organism>
<sequence length="230" mass="23764">MPLTVAVECTTCAAPPRPPWTPGPPPAWAAVVGTEAVAWVAPGTTGRPMVRAQRPPAAGEEQLLGVEGPFLAAGAFWSLFAPPAVALDGAEDHPELLAAHAAVRCEPVEVVDTARGWALLRVRVLEVVDLAAAELLPPSDGPDGIADLLPPDSGSLSATRTDGTGASAGYLHLGWSVQGDLGRWAVLRRTPDGGAVLLLLASWGFDEHDVALGHHRLDPGGTAALLAHWP</sequence>